<dbReference type="OrthoDB" id="1938621at2759"/>
<dbReference type="KEGG" id="csl:COCSUDRAFT_21732"/>
<evidence type="ECO:0000256" key="9">
    <source>
        <dbReference type="ARBA" id="ARBA00062039"/>
    </source>
</evidence>
<dbReference type="GO" id="GO:0009654">
    <property type="term" value="C:photosystem II oxygen evolving complex"/>
    <property type="evidence" value="ECO:0007669"/>
    <property type="project" value="InterPro"/>
</dbReference>
<dbReference type="EMBL" id="AGSI01000002">
    <property type="protein sequence ID" value="EIE26527.1"/>
    <property type="molecule type" value="Genomic_DNA"/>
</dbReference>
<dbReference type="GO" id="GO:0015979">
    <property type="term" value="P:photosynthesis"/>
    <property type="evidence" value="ECO:0007669"/>
    <property type="project" value="UniProtKB-KW"/>
</dbReference>
<dbReference type="eggNOG" id="ENOG502S2RG">
    <property type="taxonomic scope" value="Eukaryota"/>
</dbReference>
<evidence type="ECO:0000313" key="11">
    <source>
        <dbReference type="EMBL" id="EIE26527.1"/>
    </source>
</evidence>
<sequence>MSAKQVKQQSSSSTRWCRASASATILSMASSIQFIRGVNEPTVPDVRLTRARDGSSGTASFVFKSPSVFEASSELGDITGLYLVDDEGTLTTVDVQAKFLNGKPDRIEAKYVMRSGFEWDRFMRFMERYAEENELGFTKKQ</sequence>
<dbReference type="HAMAP" id="MF_01370">
    <property type="entry name" value="PSII_Psb28"/>
    <property type="match status" value="1"/>
</dbReference>
<dbReference type="STRING" id="574566.I0Z7A8"/>
<protein>
    <recommendedName>
        <fullName evidence="10">Photosystem II reaction center Psb28 protein</fullName>
    </recommendedName>
</protein>
<evidence type="ECO:0000256" key="2">
    <source>
        <dbReference type="ARBA" id="ARBA00022528"/>
    </source>
</evidence>
<comment type="subcellular location">
    <subcellularLocation>
        <location evidence="1">Plastid</location>
        <location evidence="1">Chloroplast thylakoid membrane</location>
        <topology evidence="1">Peripheral membrane protein</topology>
        <orientation evidence="1">Stromal side</orientation>
    </subcellularLocation>
</comment>
<dbReference type="GeneID" id="17045027"/>
<dbReference type="Gene3D" id="2.40.30.220">
    <property type="entry name" value="Photosystem II Psb28"/>
    <property type="match status" value="1"/>
</dbReference>
<dbReference type="AlphaFoldDB" id="I0Z7A8"/>
<organism evidence="11 12">
    <name type="scientific">Coccomyxa subellipsoidea (strain C-169)</name>
    <name type="common">Green microalga</name>
    <dbReference type="NCBI Taxonomy" id="574566"/>
    <lineage>
        <taxon>Eukaryota</taxon>
        <taxon>Viridiplantae</taxon>
        <taxon>Chlorophyta</taxon>
        <taxon>core chlorophytes</taxon>
        <taxon>Trebouxiophyceae</taxon>
        <taxon>Trebouxiophyceae incertae sedis</taxon>
        <taxon>Coccomyxaceae</taxon>
        <taxon>Coccomyxa</taxon>
        <taxon>Coccomyxa subellipsoidea</taxon>
    </lineage>
</organism>
<gene>
    <name evidence="11" type="ORF">COCSUDRAFT_21732</name>
</gene>
<name>I0Z7A8_COCSC</name>
<keyword evidence="4" id="KW-0934">Plastid</keyword>
<keyword evidence="12" id="KW-1185">Reference proteome</keyword>
<keyword evidence="3 10" id="KW-0602">Photosynthesis</keyword>
<comment type="caution">
    <text evidence="11">The sequence shown here is derived from an EMBL/GenBank/DDBJ whole genome shotgun (WGS) entry which is preliminary data.</text>
</comment>
<dbReference type="FunFam" id="2.40.30.220:FF:000001">
    <property type="entry name" value="Photosystem II reaction center Psb28 protein"/>
    <property type="match status" value="1"/>
</dbReference>
<evidence type="ECO:0000256" key="7">
    <source>
        <dbReference type="ARBA" id="ARBA00023276"/>
    </source>
</evidence>
<evidence type="ECO:0000256" key="8">
    <source>
        <dbReference type="ARBA" id="ARBA00060947"/>
    </source>
</evidence>
<dbReference type="InterPro" id="IPR005610">
    <property type="entry name" value="PSII_Psb28_class-1"/>
</dbReference>
<evidence type="ECO:0000256" key="10">
    <source>
        <dbReference type="RuleBase" id="RU003509"/>
    </source>
</evidence>
<dbReference type="GO" id="GO:0009535">
    <property type="term" value="C:chloroplast thylakoid membrane"/>
    <property type="evidence" value="ECO:0007669"/>
    <property type="project" value="UniProtKB-SubCell"/>
</dbReference>
<keyword evidence="5" id="KW-0793">Thylakoid</keyword>
<dbReference type="Proteomes" id="UP000007264">
    <property type="component" value="Unassembled WGS sequence"/>
</dbReference>
<evidence type="ECO:0000256" key="1">
    <source>
        <dbReference type="ARBA" id="ARBA00004185"/>
    </source>
</evidence>
<accession>I0Z7A8</accession>
<dbReference type="PANTHER" id="PTHR34963">
    <property type="match status" value="1"/>
</dbReference>
<evidence type="ECO:0000256" key="5">
    <source>
        <dbReference type="ARBA" id="ARBA00023078"/>
    </source>
</evidence>
<keyword evidence="7 10" id="KW-0604">Photosystem II</keyword>
<evidence type="ECO:0000256" key="6">
    <source>
        <dbReference type="ARBA" id="ARBA00023136"/>
    </source>
</evidence>
<comment type="subunit">
    <text evidence="9">Part of the photosystem II complex.</text>
</comment>
<dbReference type="InterPro" id="IPR038676">
    <property type="entry name" value="Psb28_c1_sf"/>
</dbReference>
<keyword evidence="6" id="KW-0472">Membrane</keyword>
<evidence type="ECO:0000256" key="4">
    <source>
        <dbReference type="ARBA" id="ARBA00022640"/>
    </source>
</evidence>
<dbReference type="PANTHER" id="PTHR34963:SF2">
    <property type="entry name" value="PHOTOSYSTEM II REACTION CENTER PSB28 PROTEIN, CHLOROPLASTIC"/>
    <property type="match status" value="1"/>
</dbReference>
<reference evidence="11 12" key="1">
    <citation type="journal article" date="2012" name="Genome Biol.">
        <title>The genome of the polar eukaryotic microalga coccomyxa subellipsoidea reveals traits of cold adaptation.</title>
        <authorList>
            <person name="Blanc G."/>
            <person name="Agarkova I."/>
            <person name="Grimwood J."/>
            <person name="Kuo A."/>
            <person name="Brueggeman A."/>
            <person name="Dunigan D."/>
            <person name="Gurnon J."/>
            <person name="Ladunga I."/>
            <person name="Lindquist E."/>
            <person name="Lucas S."/>
            <person name="Pangilinan J."/>
            <person name="Proschold T."/>
            <person name="Salamov A."/>
            <person name="Schmutz J."/>
            <person name="Weeks D."/>
            <person name="Yamada T."/>
            <person name="Claverie J.M."/>
            <person name="Grigoriev I."/>
            <person name="Van Etten J."/>
            <person name="Lomsadze A."/>
            <person name="Borodovsky M."/>
        </authorList>
    </citation>
    <scope>NUCLEOTIDE SEQUENCE [LARGE SCALE GENOMIC DNA]</scope>
    <source>
        <strain evidence="11 12">C-169</strain>
    </source>
</reference>
<evidence type="ECO:0000256" key="3">
    <source>
        <dbReference type="ARBA" id="ARBA00022531"/>
    </source>
</evidence>
<keyword evidence="2" id="KW-0150">Chloroplast</keyword>
<dbReference type="Pfam" id="PF03912">
    <property type="entry name" value="Psb28"/>
    <property type="match status" value="1"/>
</dbReference>
<evidence type="ECO:0000313" key="12">
    <source>
        <dbReference type="Proteomes" id="UP000007264"/>
    </source>
</evidence>
<comment type="similarity">
    <text evidence="8 10">Belongs to the Psb28 family.</text>
</comment>
<dbReference type="NCBIfam" id="TIGR03047">
    <property type="entry name" value="PS_II_psb28"/>
    <property type="match status" value="1"/>
</dbReference>
<dbReference type="RefSeq" id="XP_005651071.1">
    <property type="nucleotide sequence ID" value="XM_005651014.1"/>
</dbReference>
<proteinExistence type="inferred from homology"/>